<evidence type="ECO:0000313" key="1">
    <source>
        <dbReference type="EMBL" id="GIX91114.1"/>
    </source>
</evidence>
<proteinExistence type="predicted"/>
<comment type="caution">
    <text evidence="1">The sequence shown here is derived from an EMBL/GenBank/DDBJ whole genome shotgun (WGS) entry which is preliminary data.</text>
</comment>
<keyword evidence="2" id="KW-1185">Reference proteome</keyword>
<dbReference type="AlphaFoldDB" id="A0AAV4P376"/>
<evidence type="ECO:0000313" key="2">
    <source>
        <dbReference type="Proteomes" id="UP001054837"/>
    </source>
</evidence>
<gene>
    <name evidence="1" type="ORF">CDAR_410661</name>
</gene>
<name>A0AAV4P376_9ARAC</name>
<reference evidence="1 2" key="1">
    <citation type="submission" date="2021-06" db="EMBL/GenBank/DDBJ databases">
        <title>Caerostris darwini draft genome.</title>
        <authorList>
            <person name="Kono N."/>
            <person name="Arakawa K."/>
        </authorList>
    </citation>
    <scope>NUCLEOTIDE SEQUENCE [LARGE SCALE GENOMIC DNA]</scope>
</reference>
<dbReference type="Proteomes" id="UP001054837">
    <property type="component" value="Unassembled WGS sequence"/>
</dbReference>
<accession>A0AAV4P376</accession>
<sequence length="143" mass="16306">MVLHGIKGHIVPPFRVPLCNNRLLPFQQNRKLLAELRSDANSIITLYTQNPSSIKEVANPNRKKKKRVDGKPLLHMVEIPAHTSLRHSRRKASSSWFISTLIYSTRRQLQVQNTHTHIIAAVNFLPAADFHRPPVCHASIRAE</sequence>
<dbReference type="EMBL" id="BPLQ01002298">
    <property type="protein sequence ID" value="GIX91114.1"/>
    <property type="molecule type" value="Genomic_DNA"/>
</dbReference>
<protein>
    <submittedName>
        <fullName evidence="1">Uncharacterized protein</fullName>
    </submittedName>
</protein>
<organism evidence="1 2">
    <name type="scientific">Caerostris darwini</name>
    <dbReference type="NCBI Taxonomy" id="1538125"/>
    <lineage>
        <taxon>Eukaryota</taxon>
        <taxon>Metazoa</taxon>
        <taxon>Ecdysozoa</taxon>
        <taxon>Arthropoda</taxon>
        <taxon>Chelicerata</taxon>
        <taxon>Arachnida</taxon>
        <taxon>Araneae</taxon>
        <taxon>Araneomorphae</taxon>
        <taxon>Entelegynae</taxon>
        <taxon>Araneoidea</taxon>
        <taxon>Araneidae</taxon>
        <taxon>Caerostris</taxon>
    </lineage>
</organism>